<evidence type="ECO:0000313" key="1">
    <source>
        <dbReference type="EMBL" id="RCV32916.1"/>
    </source>
</evidence>
<sequence>MDASKLLWWCRLPSLSPTSASASSPHALTTVRQCHIRPASGTVSSLGSRVSNGRKQAPLAALPFVHVPGIRLRVHLQEEADQIQKPQPLHPSLLKKRKILAFDVRNATRTICSPSSCFPEILGPEDAPPHKLLYPLPKQCHGNVMINIKEGHQVLTVYEKVIFGVGSHYARVNHRGLSIQYCIARPFEKADEARRIYSRLIRCKHPNILHPLGFWISDPKVKWGKQEMKGQIANENQKAKI</sequence>
<protein>
    <recommendedName>
        <fullName evidence="2">Protein kinase domain-containing protein</fullName>
    </recommendedName>
</protein>
<organism evidence="1">
    <name type="scientific">Setaria italica</name>
    <name type="common">Foxtail millet</name>
    <name type="synonym">Panicum italicum</name>
    <dbReference type="NCBI Taxonomy" id="4555"/>
    <lineage>
        <taxon>Eukaryota</taxon>
        <taxon>Viridiplantae</taxon>
        <taxon>Streptophyta</taxon>
        <taxon>Embryophyta</taxon>
        <taxon>Tracheophyta</taxon>
        <taxon>Spermatophyta</taxon>
        <taxon>Magnoliopsida</taxon>
        <taxon>Liliopsida</taxon>
        <taxon>Poales</taxon>
        <taxon>Poaceae</taxon>
        <taxon>PACMAD clade</taxon>
        <taxon>Panicoideae</taxon>
        <taxon>Panicodae</taxon>
        <taxon>Paniceae</taxon>
        <taxon>Cenchrinae</taxon>
        <taxon>Setaria</taxon>
    </lineage>
</organism>
<accession>A0A368RRP5</accession>
<reference evidence="1" key="1">
    <citation type="journal article" date="2012" name="Nat. Biotechnol.">
        <title>Reference genome sequence of the model plant Setaria.</title>
        <authorList>
            <person name="Bennetzen J.L."/>
            <person name="Schmutz J."/>
            <person name="Wang H."/>
            <person name="Percifield R."/>
            <person name="Hawkins J."/>
            <person name="Pontaroli A.C."/>
            <person name="Estep M."/>
            <person name="Feng L."/>
            <person name="Vaughn J.N."/>
            <person name="Grimwood J."/>
            <person name="Jenkins J."/>
            <person name="Barry K."/>
            <person name="Lindquist E."/>
            <person name="Hellsten U."/>
            <person name="Deshpande S."/>
            <person name="Wang X."/>
            <person name="Wu X."/>
            <person name="Mitros T."/>
            <person name="Triplett J."/>
            <person name="Yang X."/>
            <person name="Ye C.Y."/>
            <person name="Mauro-Herrera M."/>
            <person name="Wang L."/>
            <person name="Li P."/>
            <person name="Sharma M."/>
            <person name="Sharma R."/>
            <person name="Ronald P.C."/>
            <person name="Panaud O."/>
            <person name="Kellogg E.A."/>
            <person name="Brutnell T.P."/>
            <person name="Doust A.N."/>
            <person name="Tuskan G.A."/>
            <person name="Rokhsar D."/>
            <person name="Devos K.M."/>
        </authorList>
    </citation>
    <scope>NUCLEOTIDE SEQUENCE [LARGE SCALE GENOMIC DNA]</scope>
    <source>
        <strain evidence="1">Yugu1</strain>
    </source>
</reference>
<gene>
    <name evidence="1" type="ORF">SETIT_7G041400v2</name>
</gene>
<evidence type="ECO:0008006" key="2">
    <source>
        <dbReference type="Google" id="ProtNLM"/>
    </source>
</evidence>
<dbReference type="EMBL" id="CM003534">
    <property type="protein sequence ID" value="RCV32916.1"/>
    <property type="molecule type" value="Genomic_DNA"/>
</dbReference>
<dbReference type="AlphaFoldDB" id="A0A368RRP5"/>
<dbReference type="OrthoDB" id="10655649at2759"/>
<reference evidence="1" key="2">
    <citation type="submission" date="2015-07" db="EMBL/GenBank/DDBJ databases">
        <authorList>
            <person name="Noorani M."/>
        </authorList>
    </citation>
    <scope>NUCLEOTIDE SEQUENCE</scope>
    <source>
        <strain evidence="1">Yugu1</strain>
    </source>
</reference>
<name>A0A368RRP5_SETIT</name>
<proteinExistence type="predicted"/>